<dbReference type="EMBL" id="CANHGI010000006">
    <property type="protein sequence ID" value="CAI5456551.1"/>
    <property type="molecule type" value="Genomic_DNA"/>
</dbReference>
<comment type="caution">
    <text evidence="1">The sequence shown here is derived from an EMBL/GenBank/DDBJ whole genome shotgun (WGS) entry which is preliminary data.</text>
</comment>
<sequence length="350" mass="41101">MSSSFFTAGSKIFSELWGNIYLAEIKTVNNENPRDPIYTIHYLTWDESLDETVKHSESTCKIAKSSLDALDEARQLIMQSSITEHSSSEAKERCSAVYLRPPSPEVQLLLLRHEMKMLREIYDADFHAKFDELNPFTEENQKKLLGNYTFEHYMANLNKPVIPKPVNEELKNKPIDEWTFEDFSVFDFSCFLPPEKTAASPSKETKNSRNRTRIDPKTRHRFVCDFYEFRANSTSCCQNWLERMLKNWTWKCERTRRGKRMIMEYERTFTDLDEQQEKLKKSNKFSSSPAPIVLCSTCHPRRSTTPMPPPSQRSPRIHEIKQELIQKQVIDYNVTFPNFELIQLRVAKIG</sequence>
<dbReference type="Gene3D" id="2.30.30.140">
    <property type="match status" value="1"/>
</dbReference>
<dbReference type="AlphaFoldDB" id="A0A9P1NA04"/>
<gene>
    <name evidence="1" type="ORF">CAMP_LOCUS19188</name>
</gene>
<organism evidence="1 2">
    <name type="scientific">Caenorhabditis angaria</name>
    <dbReference type="NCBI Taxonomy" id="860376"/>
    <lineage>
        <taxon>Eukaryota</taxon>
        <taxon>Metazoa</taxon>
        <taxon>Ecdysozoa</taxon>
        <taxon>Nematoda</taxon>
        <taxon>Chromadorea</taxon>
        <taxon>Rhabditida</taxon>
        <taxon>Rhabditina</taxon>
        <taxon>Rhabditomorpha</taxon>
        <taxon>Rhabditoidea</taxon>
        <taxon>Rhabditidae</taxon>
        <taxon>Peloderinae</taxon>
        <taxon>Caenorhabditis</taxon>
    </lineage>
</organism>
<name>A0A9P1NA04_9PELO</name>
<accession>A0A9P1NA04</accession>
<evidence type="ECO:0000313" key="1">
    <source>
        <dbReference type="EMBL" id="CAI5456551.1"/>
    </source>
</evidence>
<proteinExistence type="predicted"/>
<reference evidence="1" key="1">
    <citation type="submission" date="2022-11" db="EMBL/GenBank/DDBJ databases">
        <authorList>
            <person name="Kikuchi T."/>
        </authorList>
    </citation>
    <scope>NUCLEOTIDE SEQUENCE</scope>
    <source>
        <strain evidence="1">PS1010</strain>
    </source>
</reference>
<evidence type="ECO:0000313" key="2">
    <source>
        <dbReference type="Proteomes" id="UP001152747"/>
    </source>
</evidence>
<protein>
    <submittedName>
        <fullName evidence="1">Uncharacterized protein</fullName>
    </submittedName>
</protein>
<dbReference type="Proteomes" id="UP001152747">
    <property type="component" value="Unassembled WGS sequence"/>
</dbReference>
<dbReference type="InterPro" id="IPR016197">
    <property type="entry name" value="Chromo-like_dom_sf"/>
</dbReference>
<keyword evidence="2" id="KW-1185">Reference proteome</keyword>
<dbReference type="SUPFAM" id="SSF54160">
    <property type="entry name" value="Chromo domain-like"/>
    <property type="match status" value="1"/>
</dbReference>